<dbReference type="OrthoDB" id="66977at2759"/>
<keyword evidence="8" id="KW-0238">DNA-binding</keyword>
<dbReference type="InterPro" id="IPR001650">
    <property type="entry name" value="Helicase_C-like"/>
</dbReference>
<evidence type="ECO:0000313" key="14">
    <source>
        <dbReference type="Proteomes" id="UP000623129"/>
    </source>
</evidence>
<dbReference type="PANTHER" id="PTHR18934">
    <property type="entry name" value="ATP-DEPENDENT RNA HELICASE"/>
    <property type="match status" value="1"/>
</dbReference>
<dbReference type="GO" id="GO:0005524">
    <property type="term" value="F:ATP binding"/>
    <property type="evidence" value="ECO:0007669"/>
    <property type="project" value="UniProtKB-KW"/>
</dbReference>
<evidence type="ECO:0000259" key="11">
    <source>
        <dbReference type="PROSITE" id="PS51192"/>
    </source>
</evidence>
<feature type="domain" description="C3H1-type" evidence="10">
    <location>
        <begin position="729"/>
        <end position="755"/>
    </location>
</feature>
<evidence type="ECO:0000256" key="1">
    <source>
        <dbReference type="ARBA" id="ARBA00022723"/>
    </source>
</evidence>
<evidence type="ECO:0000256" key="3">
    <source>
        <dbReference type="ARBA" id="ARBA00022771"/>
    </source>
</evidence>
<dbReference type="PROSITE" id="PS51192">
    <property type="entry name" value="HELICASE_ATP_BIND_1"/>
    <property type="match status" value="1"/>
</dbReference>
<dbReference type="SMART" id="SM00487">
    <property type="entry name" value="DEXDc"/>
    <property type="match status" value="1"/>
</dbReference>
<feature type="zinc finger region" description="C3H1-type" evidence="9">
    <location>
        <begin position="729"/>
        <end position="755"/>
    </location>
</feature>
<dbReference type="CDD" id="cd18791">
    <property type="entry name" value="SF2_C_RHA"/>
    <property type="match status" value="1"/>
</dbReference>
<dbReference type="Gene3D" id="3.40.50.300">
    <property type="entry name" value="P-loop containing nucleotide triphosphate hydrolases"/>
    <property type="match status" value="2"/>
</dbReference>
<dbReference type="Proteomes" id="UP000623129">
    <property type="component" value="Unassembled WGS sequence"/>
</dbReference>
<dbReference type="InterPro" id="IPR000571">
    <property type="entry name" value="Znf_CCCH"/>
</dbReference>
<keyword evidence="14" id="KW-1185">Reference proteome</keyword>
<sequence length="1007" mass="114760">MALLPVVAFRERIVEKIKENRVTLIVGETGCGKSSQIPRFLLEENMEPILCTQPRRLAVVAIARTVAKALDCEVGGDVGYHIGHSNVSDHNSKRSRIVFKTAGVLLEQMRDKGMAALQYKVIILDEVHERSVESDLVLACVKQFLMKKQDFRLVLMSATAEIGRYRDYFRGLGRGERVEVIAIPSSPQHAIYQRNVSYLEQIGNILEMNIDSISGRFSNWMIGDSLADAKVSAEEHWLIHKLIFHLHIKEMDIGKGILVFLPTYFALEEQWNHLKNLASIFEVHILHRSIDINQALQAMKASKTRRKVILATNIAESSVTIPDVAYVIDSCRSLQVYWDHNRKTNMSQLVWVSKSQAEQRRGRTGRTCDGEVYRLVTNLFYNSLQDHESPAILRLSLREQVLMICCADSKAINDPKVLLGKALDPPEPELVEEALKHLVDINALEKLQSTRPRYEPTFHGRLIDGLPLSFEASVLTLKFGEVGLIREGSLIGIMQDIQPLPILHPFGNQGLFSSYIDNFFEDENRGLLPLKKEDIYMGNLCAFQFWQRIFKDKHRLERMKQMVNKNKTFLSDSLILNSRLEEEWCVLHNLVQSALNNISEIYDDVVSALHRYRPTILTKIDLPAYFEPPNFYHTCQRPVHLKQWELVEAFSSVNLKDEEIETQELDPVMENVCQAVPYVGPSDFKTLMIAETFRKLLKEMKVEQAGESQAPLIFDDGHTEGITQLRESDTSTTMCRFFANGMCNKGMWCQFSHSLQAEKPLCKYFLTIQGCRNGELCFYSHDLSTCARGSSPSPSVHSSPRVSLQEDKPASLHTFVNSLLRSKDAYILVLSDKDLNFSSKLSRYHNSRKLITATPRAFSPELASLIPGTSVIWNVIDISSVITETNGQKLPVPWSEVGCVVWCVDFEANDISWKLEEVQEFFERLAVRSLVDKLYNLRVVLTMNNINFAQLQVERLAREVFFFLSESFPFDEENLCTFSSVYGPARPMQVSSPISYVFDLHLPAYPI</sequence>
<feature type="domain" description="Helicase C-terminal" evidence="12">
    <location>
        <begin position="238"/>
        <end position="403"/>
    </location>
</feature>
<evidence type="ECO:0000259" key="12">
    <source>
        <dbReference type="PROSITE" id="PS51194"/>
    </source>
</evidence>
<dbReference type="GO" id="GO:0003723">
    <property type="term" value="F:RNA binding"/>
    <property type="evidence" value="ECO:0007669"/>
    <property type="project" value="TreeGrafter"/>
</dbReference>
<dbReference type="CDD" id="cd17917">
    <property type="entry name" value="DEXHc_RHA-like"/>
    <property type="match status" value="1"/>
</dbReference>
<comment type="caution">
    <text evidence="13">The sequence shown here is derived from an EMBL/GenBank/DDBJ whole genome shotgun (WGS) entry which is preliminary data.</text>
</comment>
<evidence type="ECO:0000256" key="5">
    <source>
        <dbReference type="ARBA" id="ARBA00022806"/>
    </source>
</evidence>
<dbReference type="SMART" id="SM00356">
    <property type="entry name" value="ZnF_C3H1"/>
    <property type="match status" value="2"/>
</dbReference>
<dbReference type="GO" id="GO:0016787">
    <property type="term" value="F:hydrolase activity"/>
    <property type="evidence" value="ECO:0007669"/>
    <property type="project" value="UniProtKB-KW"/>
</dbReference>
<dbReference type="GO" id="GO:0008270">
    <property type="term" value="F:zinc ion binding"/>
    <property type="evidence" value="ECO:0007669"/>
    <property type="project" value="UniProtKB-KW"/>
</dbReference>
<dbReference type="PROSITE" id="PS51194">
    <property type="entry name" value="HELICASE_CTER"/>
    <property type="match status" value="1"/>
</dbReference>
<keyword evidence="6 9" id="KW-0862">Zinc</keyword>
<keyword evidence="4" id="KW-0378">Hydrolase</keyword>
<dbReference type="PANTHER" id="PTHR18934:SF221">
    <property type="entry name" value="ATP-DEPENDENT RNA HELICASE DHX34-RELATED"/>
    <property type="match status" value="1"/>
</dbReference>
<evidence type="ECO:0000259" key="10">
    <source>
        <dbReference type="PROSITE" id="PS50103"/>
    </source>
</evidence>
<dbReference type="SUPFAM" id="SSF90229">
    <property type="entry name" value="CCCH zinc finger"/>
    <property type="match status" value="1"/>
</dbReference>
<evidence type="ECO:0000256" key="4">
    <source>
        <dbReference type="ARBA" id="ARBA00022801"/>
    </source>
</evidence>
<feature type="zinc finger region" description="C3H1-type" evidence="9">
    <location>
        <begin position="756"/>
        <end position="784"/>
    </location>
</feature>
<proteinExistence type="predicted"/>
<organism evidence="13 14">
    <name type="scientific">Carex littledalei</name>
    <dbReference type="NCBI Taxonomy" id="544730"/>
    <lineage>
        <taxon>Eukaryota</taxon>
        <taxon>Viridiplantae</taxon>
        <taxon>Streptophyta</taxon>
        <taxon>Embryophyta</taxon>
        <taxon>Tracheophyta</taxon>
        <taxon>Spermatophyta</taxon>
        <taxon>Magnoliopsida</taxon>
        <taxon>Liliopsida</taxon>
        <taxon>Poales</taxon>
        <taxon>Cyperaceae</taxon>
        <taxon>Cyperoideae</taxon>
        <taxon>Cariceae</taxon>
        <taxon>Carex</taxon>
        <taxon>Carex subgen. Euthyceras</taxon>
    </lineage>
</organism>
<dbReference type="GO" id="GO:0004386">
    <property type="term" value="F:helicase activity"/>
    <property type="evidence" value="ECO:0007669"/>
    <property type="project" value="UniProtKB-KW"/>
</dbReference>
<dbReference type="PROSITE" id="PS50103">
    <property type="entry name" value="ZF_C3H1"/>
    <property type="match status" value="2"/>
</dbReference>
<name>A0A833RBY9_9POAL</name>
<keyword evidence="2" id="KW-0547">Nucleotide-binding</keyword>
<dbReference type="Gene3D" id="4.10.1000.10">
    <property type="entry name" value="Zinc finger, CCCH-type"/>
    <property type="match status" value="1"/>
</dbReference>
<evidence type="ECO:0000256" key="2">
    <source>
        <dbReference type="ARBA" id="ARBA00022741"/>
    </source>
</evidence>
<dbReference type="Pfam" id="PF00270">
    <property type="entry name" value="DEAD"/>
    <property type="match status" value="1"/>
</dbReference>
<evidence type="ECO:0000256" key="8">
    <source>
        <dbReference type="ARBA" id="ARBA00023125"/>
    </source>
</evidence>
<gene>
    <name evidence="13" type="ORF">FCM35_KLT02446</name>
</gene>
<dbReference type="Pfam" id="PF00271">
    <property type="entry name" value="Helicase_C"/>
    <property type="match status" value="1"/>
</dbReference>
<dbReference type="InterPro" id="IPR036855">
    <property type="entry name" value="Znf_CCCH_sf"/>
</dbReference>
<evidence type="ECO:0000256" key="9">
    <source>
        <dbReference type="PROSITE-ProRule" id="PRU00723"/>
    </source>
</evidence>
<dbReference type="InterPro" id="IPR011545">
    <property type="entry name" value="DEAD/DEAH_box_helicase_dom"/>
</dbReference>
<dbReference type="SUPFAM" id="SSF52540">
    <property type="entry name" value="P-loop containing nucleoside triphosphate hydrolases"/>
    <property type="match status" value="1"/>
</dbReference>
<dbReference type="EMBL" id="SWLB01000011">
    <property type="protein sequence ID" value="KAF3332869.1"/>
    <property type="molecule type" value="Genomic_DNA"/>
</dbReference>
<protein>
    <submittedName>
        <fullName evidence="13">Zinc finger CCCH domain-containing protein 4</fullName>
    </submittedName>
</protein>
<keyword evidence="3 9" id="KW-0863">Zinc-finger</keyword>
<feature type="domain" description="C3H1-type" evidence="10">
    <location>
        <begin position="756"/>
        <end position="784"/>
    </location>
</feature>
<keyword evidence="5" id="KW-0347">Helicase</keyword>
<feature type="domain" description="Helicase ATP-binding" evidence="11">
    <location>
        <begin position="14"/>
        <end position="178"/>
    </location>
</feature>
<reference evidence="13" key="1">
    <citation type="submission" date="2020-01" db="EMBL/GenBank/DDBJ databases">
        <title>Genome sequence of Kobresia littledalei, the first chromosome-level genome in the family Cyperaceae.</title>
        <authorList>
            <person name="Qu G."/>
        </authorList>
    </citation>
    <scope>NUCLEOTIDE SEQUENCE</scope>
    <source>
        <strain evidence="13">C.B.Clarke</strain>
        <tissue evidence="13">Leaf</tissue>
    </source>
</reference>
<keyword evidence="7" id="KW-0067">ATP-binding</keyword>
<evidence type="ECO:0000256" key="6">
    <source>
        <dbReference type="ARBA" id="ARBA00022833"/>
    </source>
</evidence>
<evidence type="ECO:0000256" key="7">
    <source>
        <dbReference type="ARBA" id="ARBA00022840"/>
    </source>
</evidence>
<evidence type="ECO:0000313" key="13">
    <source>
        <dbReference type="EMBL" id="KAF3332869.1"/>
    </source>
</evidence>
<dbReference type="SMART" id="SM00490">
    <property type="entry name" value="HELICc"/>
    <property type="match status" value="1"/>
</dbReference>
<dbReference type="AlphaFoldDB" id="A0A833RBY9"/>
<accession>A0A833RBY9</accession>
<dbReference type="GO" id="GO:0003677">
    <property type="term" value="F:DNA binding"/>
    <property type="evidence" value="ECO:0007669"/>
    <property type="project" value="UniProtKB-KW"/>
</dbReference>
<keyword evidence="1 9" id="KW-0479">Metal-binding</keyword>
<dbReference type="InterPro" id="IPR027417">
    <property type="entry name" value="P-loop_NTPase"/>
</dbReference>
<dbReference type="InterPro" id="IPR014001">
    <property type="entry name" value="Helicase_ATP-bd"/>
</dbReference>